<name>A0ABV5EF00_9ACTN</name>
<dbReference type="Proteomes" id="UP001585080">
    <property type="component" value="Unassembled WGS sequence"/>
</dbReference>
<comment type="caution">
    <text evidence="3">The sequence shown here is derived from an EMBL/GenBank/DDBJ whole genome shotgun (WGS) entry which is preliminary data.</text>
</comment>
<feature type="transmembrane region" description="Helical" evidence="2">
    <location>
        <begin position="6"/>
        <end position="29"/>
    </location>
</feature>
<accession>A0ABV5EF00</accession>
<organism evidence="3 4">
    <name type="scientific">Streptomyces broussonetiae</name>
    <dbReference type="NCBI Taxonomy" id="2686304"/>
    <lineage>
        <taxon>Bacteria</taxon>
        <taxon>Bacillati</taxon>
        <taxon>Actinomycetota</taxon>
        <taxon>Actinomycetes</taxon>
        <taxon>Kitasatosporales</taxon>
        <taxon>Streptomycetaceae</taxon>
        <taxon>Streptomyces</taxon>
    </lineage>
</organism>
<evidence type="ECO:0000313" key="3">
    <source>
        <dbReference type="EMBL" id="MFB8775435.1"/>
    </source>
</evidence>
<keyword evidence="2" id="KW-1133">Transmembrane helix</keyword>
<gene>
    <name evidence="3" type="ORF">VSS16_22290</name>
</gene>
<keyword evidence="4" id="KW-1185">Reference proteome</keyword>
<reference evidence="3 4" key="1">
    <citation type="submission" date="2024-01" db="EMBL/GenBank/DDBJ databases">
        <title>Genome mining of biosynthetic gene clusters to explore secondary metabolites of Streptomyces sp.</title>
        <authorList>
            <person name="Baig A."/>
            <person name="Ajitkumar Shintre N."/>
            <person name="Kumar H."/>
            <person name="Anbarasu A."/>
            <person name="Ramaiah S."/>
        </authorList>
    </citation>
    <scope>NUCLEOTIDE SEQUENCE [LARGE SCALE GENOMIC DNA]</scope>
    <source>
        <strain evidence="3 4">A57</strain>
    </source>
</reference>
<dbReference type="RefSeq" id="WP_376734049.1">
    <property type="nucleotide sequence ID" value="NZ_JAYMRP010000020.1"/>
</dbReference>
<sequence>MGPLIAEVGSILASMVAASSLGVAIKAWFASRSRKPRTTVIIERDGKTIELPLDNAHDSDELQRIVATLMEDSDARIEASDASDDGRPEAQPPMAT</sequence>
<evidence type="ECO:0000256" key="2">
    <source>
        <dbReference type="SAM" id="Phobius"/>
    </source>
</evidence>
<proteinExistence type="predicted"/>
<protein>
    <submittedName>
        <fullName evidence="3">Uncharacterized protein</fullName>
    </submittedName>
</protein>
<dbReference type="InterPro" id="IPR045428">
    <property type="entry name" value="EACC1"/>
</dbReference>
<feature type="compositionally biased region" description="Basic and acidic residues" evidence="1">
    <location>
        <begin position="74"/>
        <end position="88"/>
    </location>
</feature>
<evidence type="ECO:0000313" key="4">
    <source>
        <dbReference type="Proteomes" id="UP001585080"/>
    </source>
</evidence>
<keyword evidence="2" id="KW-0812">Transmembrane</keyword>
<keyword evidence="2" id="KW-0472">Membrane</keyword>
<evidence type="ECO:0000256" key="1">
    <source>
        <dbReference type="SAM" id="MobiDB-lite"/>
    </source>
</evidence>
<feature type="region of interest" description="Disordered" evidence="1">
    <location>
        <begin position="74"/>
        <end position="96"/>
    </location>
</feature>
<dbReference type="Pfam" id="PF19953">
    <property type="entry name" value="EACC1"/>
    <property type="match status" value="1"/>
</dbReference>
<dbReference type="EMBL" id="JAYMRP010000020">
    <property type="protein sequence ID" value="MFB8775435.1"/>
    <property type="molecule type" value="Genomic_DNA"/>
</dbReference>